<feature type="chain" id="PRO_5037731675" evidence="2">
    <location>
        <begin position="20"/>
        <end position="577"/>
    </location>
</feature>
<evidence type="ECO:0000313" key="4">
    <source>
        <dbReference type="Proteomes" id="UP000676169"/>
    </source>
</evidence>
<reference evidence="3" key="1">
    <citation type="submission" date="2021-04" db="EMBL/GenBank/DDBJ databases">
        <title>Luteolibacter sp. 32A isolated from the skin of an Anderson's salamander (Ambystoma andersonii).</title>
        <authorList>
            <person name="Spergser J."/>
            <person name="Busse H.-J."/>
        </authorList>
    </citation>
    <scope>NUCLEOTIDE SEQUENCE</scope>
    <source>
        <strain evidence="3">32A</strain>
    </source>
</reference>
<dbReference type="Pfam" id="PF12951">
    <property type="entry name" value="PATR"/>
    <property type="match status" value="1"/>
</dbReference>
<organism evidence="3 4">
    <name type="scientific">Luteolibacter ambystomatis</name>
    <dbReference type="NCBI Taxonomy" id="2824561"/>
    <lineage>
        <taxon>Bacteria</taxon>
        <taxon>Pseudomonadati</taxon>
        <taxon>Verrucomicrobiota</taxon>
        <taxon>Verrucomicrobiia</taxon>
        <taxon>Verrucomicrobiales</taxon>
        <taxon>Verrucomicrobiaceae</taxon>
        <taxon>Luteolibacter</taxon>
    </lineage>
</organism>
<dbReference type="KEGG" id="lamb:KBB96_03575"/>
<sequence length="577" mass="56813">MKPFSLFTSLILLSLSAHADVWIGGTASWNTDANWQDGTKPTSGDGVIFNSSSTANLSTTLDAAFSITGLTLASPTGAVTIANGTSGSLTIGSGGIDMSAATQNLTFSFTANSLVALGANQTWNVASGRSLTFVSSNTTIRNFDLGSRTITKSGTGNLVLGQGVNLTNGVFDLQAGNTTVQAGSSTNTTSAASVSYKVGSSATLTLTNNTGTLTFASPIEINGGNVAISGGASHSFSGAASGTGGTITASLSSTGTVLKTFSGSFTGSGTYNLRNEMTSSTTHAIVLSGNNSGFTGTFNINGTTGSRIVRLTAANSGSAGAAWSVSANNSLQINGVAVNLGSLSGAGGVTSSSGTSSITVGALNASTTYSGIISGATNVTKTGSGTWTVSGVNSYTGTTTISGGKMEVTGSLATGSAVSVGSSGTLAGTGTIGGDTSVSGTLAPGVATGTLAFTNSLALLSTAQLNWDLNPANTAIGGGVNDLATIGGSLTLDGVLNLSGGTFTGLAEGTTWRLFNYSGALTDNGLNIGTMPTLDAGQSWLIDTATTGQVNLTIIPEPASSAFLLLGGTLLLRRKRA</sequence>
<dbReference type="InterPro" id="IPR013425">
    <property type="entry name" value="Autotrns_rpt"/>
</dbReference>
<evidence type="ECO:0000313" key="3">
    <source>
        <dbReference type="EMBL" id="QUE51973.1"/>
    </source>
</evidence>
<dbReference type="SUPFAM" id="SSF51126">
    <property type="entry name" value="Pectin lyase-like"/>
    <property type="match status" value="1"/>
</dbReference>
<keyword evidence="4" id="KW-1185">Reference proteome</keyword>
<proteinExistence type="predicted"/>
<evidence type="ECO:0000256" key="2">
    <source>
        <dbReference type="SAM" id="SignalP"/>
    </source>
</evidence>
<name>A0A975J0V9_9BACT</name>
<keyword evidence="1 2" id="KW-0732">Signal</keyword>
<dbReference type="Proteomes" id="UP000676169">
    <property type="component" value="Chromosome"/>
</dbReference>
<accession>A0A975J0V9</accession>
<dbReference type="RefSeq" id="WP_211632356.1">
    <property type="nucleotide sequence ID" value="NZ_CP073100.1"/>
</dbReference>
<evidence type="ECO:0000256" key="1">
    <source>
        <dbReference type="ARBA" id="ARBA00022729"/>
    </source>
</evidence>
<dbReference type="AlphaFoldDB" id="A0A975J0V9"/>
<feature type="signal peptide" evidence="2">
    <location>
        <begin position="1"/>
        <end position="19"/>
    </location>
</feature>
<dbReference type="NCBIfam" id="TIGR02601">
    <property type="entry name" value="autotrns_rpt"/>
    <property type="match status" value="1"/>
</dbReference>
<dbReference type="EMBL" id="CP073100">
    <property type="protein sequence ID" value="QUE51973.1"/>
    <property type="molecule type" value="Genomic_DNA"/>
</dbReference>
<dbReference type="InterPro" id="IPR011050">
    <property type="entry name" value="Pectin_lyase_fold/virulence"/>
</dbReference>
<protein>
    <submittedName>
        <fullName evidence="3">Autotransporter-associated beta strand repeat-containing protein</fullName>
    </submittedName>
</protein>
<gene>
    <name evidence="3" type="ORF">KBB96_03575</name>
</gene>